<evidence type="ECO:0000313" key="2">
    <source>
        <dbReference type="Proteomes" id="UP001396334"/>
    </source>
</evidence>
<evidence type="ECO:0000313" key="1">
    <source>
        <dbReference type="EMBL" id="KAK9047777.1"/>
    </source>
</evidence>
<dbReference type="Proteomes" id="UP001396334">
    <property type="component" value="Unassembled WGS sequence"/>
</dbReference>
<reference evidence="1 2" key="1">
    <citation type="journal article" date="2024" name="G3 (Bethesda)">
        <title>Genome assembly of Hibiscus sabdariffa L. provides insights into metabolisms of medicinal natural products.</title>
        <authorList>
            <person name="Kim T."/>
        </authorList>
    </citation>
    <scope>NUCLEOTIDE SEQUENCE [LARGE SCALE GENOMIC DNA]</scope>
    <source>
        <strain evidence="1">TK-2024</strain>
        <tissue evidence="1">Old leaves</tissue>
    </source>
</reference>
<proteinExistence type="predicted"/>
<protein>
    <submittedName>
        <fullName evidence="1">Uncharacterized protein</fullName>
    </submittedName>
</protein>
<organism evidence="1 2">
    <name type="scientific">Hibiscus sabdariffa</name>
    <name type="common">roselle</name>
    <dbReference type="NCBI Taxonomy" id="183260"/>
    <lineage>
        <taxon>Eukaryota</taxon>
        <taxon>Viridiplantae</taxon>
        <taxon>Streptophyta</taxon>
        <taxon>Embryophyta</taxon>
        <taxon>Tracheophyta</taxon>
        <taxon>Spermatophyta</taxon>
        <taxon>Magnoliopsida</taxon>
        <taxon>eudicotyledons</taxon>
        <taxon>Gunneridae</taxon>
        <taxon>Pentapetalae</taxon>
        <taxon>rosids</taxon>
        <taxon>malvids</taxon>
        <taxon>Malvales</taxon>
        <taxon>Malvaceae</taxon>
        <taxon>Malvoideae</taxon>
        <taxon>Hibiscus</taxon>
    </lineage>
</organism>
<sequence length="96" mass="10695">MPMVLSLVFSRGRSQGDADGSRGKGNRLANLTMIMQLFQVSWINTLHLARWVLLNGFLNLDGTSRSTIMFPWNNPVPDASQFGVFRSSNRGYCTNG</sequence>
<name>A0ABR2UDR7_9ROSI</name>
<keyword evidence="2" id="KW-1185">Reference proteome</keyword>
<dbReference type="EMBL" id="JBBPBN010000001">
    <property type="protein sequence ID" value="KAK9047777.1"/>
    <property type="molecule type" value="Genomic_DNA"/>
</dbReference>
<gene>
    <name evidence="1" type="ORF">V6N11_053611</name>
</gene>
<comment type="caution">
    <text evidence="1">The sequence shown here is derived from an EMBL/GenBank/DDBJ whole genome shotgun (WGS) entry which is preliminary data.</text>
</comment>
<accession>A0ABR2UDR7</accession>